<dbReference type="GO" id="GO:0000460">
    <property type="term" value="P:maturation of 5.8S rRNA"/>
    <property type="evidence" value="ECO:0007669"/>
    <property type="project" value="TreeGrafter"/>
</dbReference>
<dbReference type="PANTHER" id="PTHR13245">
    <property type="entry name" value="RRP15-LIKE PROTEIN"/>
    <property type="match status" value="1"/>
</dbReference>
<reference evidence="3 4" key="1">
    <citation type="submission" date="2019-09" db="EMBL/GenBank/DDBJ databases">
        <title>Draft genome of the ectomycorrhizal ascomycete Sphaerosporella brunnea.</title>
        <authorList>
            <consortium name="DOE Joint Genome Institute"/>
            <person name="Benucci G.M."/>
            <person name="Marozzi G."/>
            <person name="Antonielli L."/>
            <person name="Sanchez S."/>
            <person name="Marco P."/>
            <person name="Wang X."/>
            <person name="Falini L.B."/>
            <person name="Barry K."/>
            <person name="Haridas S."/>
            <person name="Lipzen A."/>
            <person name="Labutti K."/>
            <person name="Grigoriev I.V."/>
            <person name="Murat C."/>
            <person name="Martin F."/>
            <person name="Albertini E."/>
            <person name="Donnini D."/>
            <person name="Bonito G."/>
        </authorList>
    </citation>
    <scope>NUCLEOTIDE SEQUENCE [LARGE SCALE GENOMIC DNA]</scope>
    <source>
        <strain evidence="3 4">Sb_GMNB300</strain>
    </source>
</reference>
<organism evidence="3 4">
    <name type="scientific">Sphaerosporella brunnea</name>
    <dbReference type="NCBI Taxonomy" id="1250544"/>
    <lineage>
        <taxon>Eukaryota</taxon>
        <taxon>Fungi</taxon>
        <taxon>Dikarya</taxon>
        <taxon>Ascomycota</taxon>
        <taxon>Pezizomycotina</taxon>
        <taxon>Pezizomycetes</taxon>
        <taxon>Pezizales</taxon>
        <taxon>Pyronemataceae</taxon>
        <taxon>Sphaerosporella</taxon>
    </lineage>
</organism>
<feature type="compositionally biased region" description="Basic residues" evidence="2">
    <location>
        <begin position="1"/>
        <end position="11"/>
    </location>
</feature>
<gene>
    <name evidence="3" type="ORF">FN846DRAFT_917668</name>
</gene>
<feature type="region of interest" description="Disordered" evidence="2">
    <location>
        <begin position="1"/>
        <end position="94"/>
    </location>
</feature>
<keyword evidence="4" id="KW-1185">Reference proteome</keyword>
<comment type="similarity">
    <text evidence="1">Belongs to the RRP15 family.</text>
</comment>
<dbReference type="PANTHER" id="PTHR13245:SF14">
    <property type="entry name" value="RRP15-LIKE PROTEIN"/>
    <property type="match status" value="1"/>
</dbReference>
<protein>
    <submittedName>
        <fullName evidence="3">Rrp15p-domain-containing protein</fullName>
    </submittedName>
</protein>
<feature type="compositionally biased region" description="Polar residues" evidence="2">
    <location>
        <begin position="14"/>
        <end position="23"/>
    </location>
</feature>
<sequence>MAPPRAQKKRKTDASSTGATTKSAKAPKIKEPESEVSDEEDKYASAESSSEEEEELDEEEEEGEDSGAESDDSISSLIAAQNSIKKKRKRNDPDAFATSMSKILGSHLTTAARKDPVLVRAKQTSDHVDEGKLEAKARRIMKDELRKEKEKGRVRDLVPKDDDVAAGRALEKERMLKSIARSGVAKLYNAVRAAQIKGEAAAKETKKEGVIGLGNREAKVTEMSKQGFLDLIQSSK</sequence>
<dbReference type="GO" id="GO:0000470">
    <property type="term" value="P:maturation of LSU-rRNA"/>
    <property type="evidence" value="ECO:0007669"/>
    <property type="project" value="TreeGrafter"/>
</dbReference>
<dbReference type="InterPro" id="IPR012459">
    <property type="entry name" value="Rrp15"/>
</dbReference>
<evidence type="ECO:0000313" key="3">
    <source>
        <dbReference type="EMBL" id="KAA8910441.1"/>
    </source>
</evidence>
<dbReference type="Proteomes" id="UP000326924">
    <property type="component" value="Unassembled WGS sequence"/>
</dbReference>
<dbReference type="GO" id="GO:0030687">
    <property type="term" value="C:preribosome, large subunit precursor"/>
    <property type="evidence" value="ECO:0007669"/>
    <property type="project" value="TreeGrafter"/>
</dbReference>
<evidence type="ECO:0000313" key="4">
    <source>
        <dbReference type="Proteomes" id="UP000326924"/>
    </source>
</evidence>
<dbReference type="EMBL" id="VXIS01000046">
    <property type="protein sequence ID" value="KAA8910441.1"/>
    <property type="molecule type" value="Genomic_DNA"/>
</dbReference>
<proteinExistence type="inferred from homology"/>
<accession>A0A5J5F2I6</accession>
<evidence type="ECO:0000256" key="2">
    <source>
        <dbReference type="SAM" id="MobiDB-lite"/>
    </source>
</evidence>
<comment type="caution">
    <text evidence="3">The sequence shown here is derived from an EMBL/GenBank/DDBJ whole genome shotgun (WGS) entry which is preliminary data.</text>
</comment>
<dbReference type="Pfam" id="PF07890">
    <property type="entry name" value="Rrp15p"/>
    <property type="match status" value="1"/>
</dbReference>
<feature type="compositionally biased region" description="Acidic residues" evidence="2">
    <location>
        <begin position="49"/>
        <end position="72"/>
    </location>
</feature>
<name>A0A5J5F2I6_9PEZI</name>
<dbReference type="InParanoid" id="A0A5J5F2I6"/>
<evidence type="ECO:0000256" key="1">
    <source>
        <dbReference type="ARBA" id="ARBA00007462"/>
    </source>
</evidence>
<dbReference type="AlphaFoldDB" id="A0A5J5F2I6"/>
<dbReference type="OrthoDB" id="20949at2759"/>
<dbReference type="FunCoup" id="A0A5J5F2I6">
    <property type="interactions" value="358"/>
</dbReference>